<dbReference type="EMBL" id="AP019620">
    <property type="protein sequence ID" value="BBJ38733.1"/>
    <property type="molecule type" value="Genomic_DNA"/>
</dbReference>
<dbReference type="AlphaFoldDB" id="A0A499UCK1"/>
<accession>A0A499UCK1</accession>
<organism evidence="2 3">
    <name type="scientific">Streptomyces antimycoticus</name>
    <dbReference type="NCBI Taxonomy" id="68175"/>
    <lineage>
        <taxon>Bacteria</taxon>
        <taxon>Bacillati</taxon>
        <taxon>Actinomycetota</taxon>
        <taxon>Actinomycetes</taxon>
        <taxon>Kitasatosporales</taxon>
        <taxon>Streptomycetaceae</taxon>
        <taxon>Streptomyces</taxon>
        <taxon>Streptomyces violaceusniger group</taxon>
    </lineage>
</organism>
<evidence type="ECO:0000313" key="2">
    <source>
        <dbReference type="EMBL" id="BBJ38733.1"/>
    </source>
</evidence>
<proteinExistence type="predicted"/>
<feature type="region of interest" description="Disordered" evidence="1">
    <location>
        <begin position="1"/>
        <end position="40"/>
    </location>
</feature>
<protein>
    <submittedName>
        <fullName evidence="2">Uncharacterized protein</fullName>
    </submittedName>
</protein>
<feature type="region of interest" description="Disordered" evidence="1">
    <location>
        <begin position="85"/>
        <end position="104"/>
    </location>
</feature>
<evidence type="ECO:0000313" key="3">
    <source>
        <dbReference type="Proteomes" id="UP000463951"/>
    </source>
</evidence>
<gene>
    <name evidence="2" type="ORF">SSPO_014510</name>
</gene>
<reference evidence="2 3" key="1">
    <citation type="journal article" date="2020" name="Int. J. Syst. Evol. Microbiol.">
        <title>Reclassification of Streptomyces castelarensis and Streptomyces sporoclivatus as later heterotypic synonyms of Streptomyces antimycoticus.</title>
        <authorList>
            <person name="Komaki H."/>
            <person name="Tamura T."/>
        </authorList>
    </citation>
    <scope>NUCLEOTIDE SEQUENCE [LARGE SCALE GENOMIC DNA]</scope>
    <source>
        <strain evidence="2 3">NBRC 100767</strain>
    </source>
</reference>
<name>A0A499UCK1_9ACTN</name>
<dbReference type="Proteomes" id="UP000463951">
    <property type="component" value="Chromosome"/>
</dbReference>
<evidence type="ECO:0000256" key="1">
    <source>
        <dbReference type="SAM" id="MobiDB-lite"/>
    </source>
</evidence>
<sequence length="104" mass="11299">MAPVAPGGQVRPRSSTTRIRVKPGMPVPTRRACTRSAPRRVYQQKAMGPVSLCPYNCISRGSRRREAASSRRTVRGWMASKVEPYARTLDSGPSGASARSSHST</sequence>